<reference evidence="2 3" key="1">
    <citation type="submission" date="2021-07" db="EMBL/GenBank/DDBJ databases">
        <authorList>
            <consortium name="Genoscope - CEA"/>
            <person name="William W."/>
        </authorList>
    </citation>
    <scope>NUCLEOTIDE SEQUENCE [LARGE SCALE GENOMIC DNA]</scope>
</reference>
<dbReference type="PANTHER" id="PTHR33116">
    <property type="entry name" value="REVERSE TRANSCRIPTASE ZINC-BINDING DOMAIN-CONTAINING PROTEIN-RELATED-RELATED"/>
    <property type="match status" value="1"/>
</dbReference>
<evidence type="ECO:0000259" key="1">
    <source>
        <dbReference type="Pfam" id="PF13966"/>
    </source>
</evidence>
<accession>A0A8D9HWW3</accession>
<evidence type="ECO:0000313" key="3">
    <source>
        <dbReference type="Proteomes" id="UP000694005"/>
    </source>
</evidence>
<protein>
    <recommendedName>
        <fullName evidence="1">Reverse transcriptase zinc-binding domain-containing protein</fullName>
    </recommendedName>
</protein>
<sequence>MFWVSDFANKGSWIWRNLMKLRETARPFILCNVLSGEEASFWHDNWTHNGDLLSVTGTLGPQYSGISIDASVHSVVDYFVWRNSVSAQPSNFSTTTLWKTLHPDPPVVNWVSIVWFKNRIPKHAFIAWLVMRNRMSTRDKLRHWGLHVPAECLLCGAADETTSHLFFECPFSQEVWSGLMAGTGLVLSYKLEDMVVWFQSILGDSKFKTIVKFIFQAVIYFVWKERNGRLHSNGQKQPIFVIKEIRLQIRAKLLGMDREIDSSMRPLYPEAPAIAQQNRVSYLSIWFGRFQV</sequence>
<organism evidence="2 3">
    <name type="scientific">Brassica campestris</name>
    <name type="common">Field mustard</name>
    <dbReference type="NCBI Taxonomy" id="3711"/>
    <lineage>
        <taxon>Eukaryota</taxon>
        <taxon>Viridiplantae</taxon>
        <taxon>Streptophyta</taxon>
        <taxon>Embryophyta</taxon>
        <taxon>Tracheophyta</taxon>
        <taxon>Spermatophyta</taxon>
        <taxon>Magnoliopsida</taxon>
        <taxon>eudicotyledons</taxon>
        <taxon>Gunneridae</taxon>
        <taxon>Pentapetalae</taxon>
        <taxon>rosids</taxon>
        <taxon>malvids</taxon>
        <taxon>Brassicales</taxon>
        <taxon>Brassicaceae</taxon>
        <taxon>Brassiceae</taxon>
        <taxon>Brassica</taxon>
    </lineage>
</organism>
<evidence type="ECO:0000313" key="2">
    <source>
        <dbReference type="EMBL" id="CAG7907428.1"/>
    </source>
</evidence>
<dbReference type="Gramene" id="A04p23290.2_BraZ1">
    <property type="protein sequence ID" value="A04p23290.2_BraZ1.CDS"/>
    <property type="gene ID" value="A04g23290.2_BraZ1"/>
</dbReference>
<dbReference type="Proteomes" id="UP000694005">
    <property type="component" value="Chromosome A04"/>
</dbReference>
<dbReference type="AlphaFoldDB" id="A0A8D9HWW3"/>
<dbReference type="InterPro" id="IPR026960">
    <property type="entry name" value="RVT-Znf"/>
</dbReference>
<gene>
    <name evidence="2" type="ORF">BRAPAZ1V2_A04P23290.2</name>
</gene>
<name>A0A8D9HWW3_BRACM</name>
<proteinExistence type="predicted"/>
<dbReference type="Pfam" id="PF13966">
    <property type="entry name" value="zf-RVT"/>
    <property type="match status" value="1"/>
</dbReference>
<dbReference type="PANTHER" id="PTHR33116:SF78">
    <property type="entry name" value="OS12G0587133 PROTEIN"/>
    <property type="match status" value="1"/>
</dbReference>
<dbReference type="EMBL" id="LS974620">
    <property type="protein sequence ID" value="CAG7907428.1"/>
    <property type="molecule type" value="Genomic_DNA"/>
</dbReference>
<feature type="domain" description="Reverse transcriptase zinc-binding" evidence="1">
    <location>
        <begin position="92"/>
        <end position="176"/>
    </location>
</feature>